<feature type="domain" description="Glycosyl transferase family 1" evidence="3">
    <location>
        <begin position="197"/>
        <end position="362"/>
    </location>
</feature>
<dbReference type="STRING" id="504800.SAMN04488085_10393"/>
<dbReference type="Gene3D" id="3.40.50.2000">
    <property type="entry name" value="Glycogen Phosphorylase B"/>
    <property type="match status" value="2"/>
</dbReference>
<dbReference type="Pfam" id="PF13439">
    <property type="entry name" value="Glyco_transf_4"/>
    <property type="match status" value="1"/>
</dbReference>
<evidence type="ECO:0000259" key="4">
    <source>
        <dbReference type="Pfam" id="PF13439"/>
    </source>
</evidence>
<dbReference type="InterPro" id="IPR023986">
    <property type="entry name" value="GlycosylTfrase_MSMEG0565"/>
</dbReference>
<dbReference type="SUPFAM" id="SSF53756">
    <property type="entry name" value="UDP-Glycosyltransferase/glycogen phosphorylase"/>
    <property type="match status" value="1"/>
</dbReference>
<accession>A0A1I4BKR9</accession>
<dbReference type="NCBIfam" id="TIGR04047">
    <property type="entry name" value="MSMEG_0565_glyc"/>
    <property type="match status" value="1"/>
</dbReference>
<dbReference type="Pfam" id="PF00534">
    <property type="entry name" value="Glycos_transf_1"/>
    <property type="match status" value="1"/>
</dbReference>
<feature type="domain" description="Glycosyltransferase subfamily 4-like N-terminal" evidence="4">
    <location>
        <begin position="16"/>
        <end position="176"/>
    </location>
</feature>
<protein>
    <submittedName>
        <fullName evidence="5">Glycosyltransferase, MSMEG_0565 family</fullName>
    </submittedName>
</protein>
<keyword evidence="6" id="KW-1185">Reference proteome</keyword>
<evidence type="ECO:0000256" key="2">
    <source>
        <dbReference type="ARBA" id="ARBA00022679"/>
    </source>
</evidence>
<organism evidence="5 6">
    <name type="scientific">Geodermatophilus ruber</name>
    <dbReference type="NCBI Taxonomy" id="504800"/>
    <lineage>
        <taxon>Bacteria</taxon>
        <taxon>Bacillati</taxon>
        <taxon>Actinomycetota</taxon>
        <taxon>Actinomycetes</taxon>
        <taxon>Geodermatophilales</taxon>
        <taxon>Geodermatophilaceae</taxon>
        <taxon>Geodermatophilus</taxon>
    </lineage>
</organism>
<name>A0A1I4BKR9_9ACTN</name>
<dbReference type="InterPro" id="IPR001296">
    <property type="entry name" value="Glyco_trans_1"/>
</dbReference>
<dbReference type="RefSeq" id="WP_177212655.1">
    <property type="nucleotide sequence ID" value="NZ_FOSW01000003.1"/>
</dbReference>
<dbReference type="EMBL" id="FOSW01000003">
    <property type="protein sequence ID" value="SFK69462.1"/>
    <property type="molecule type" value="Genomic_DNA"/>
</dbReference>
<gene>
    <name evidence="5" type="ORF">SAMN04488085_10393</name>
</gene>
<dbReference type="Proteomes" id="UP000199152">
    <property type="component" value="Unassembled WGS sequence"/>
</dbReference>
<keyword evidence="1" id="KW-0328">Glycosyltransferase</keyword>
<dbReference type="InterPro" id="IPR028098">
    <property type="entry name" value="Glyco_trans_4-like_N"/>
</dbReference>
<sequence length="393" mass="42174">MTDRPIALLTYSTKPRGGVVHTLELAEALHDLGVPVRVVALGDPATGFFRPVRVPVTLVPGPTGAADLEEKVAGSIDCIERALLDVVRAAPETVLHAQDCISARAAARVRDAGYGVPVVRTVHHVDDFSSQILMDCQRQAILEPDVVLAVTEVWREILSREYGVRPGVVPNGVDVAKYAAGSRERAAQLRWGVGARNRPLILAVGGLEPRKGSDSLVRALARLRDRSGLAPVLAVLGGHSFQDYRAYRDAVLAELPELGLELGRDVVEVGTVPEEDMASWYQAADVLAFPSVKEGFGLAVLEAMSAGLPVVTSDLPVFREYLVPGRDALLVALGDVEGLAGALLSVLQDEDRRAALVQAGRAVADRFTWHESARRHLAVYTGLEQRTSRPVPA</sequence>
<dbReference type="InParanoid" id="A0A1I4BKR9"/>
<evidence type="ECO:0000259" key="3">
    <source>
        <dbReference type="Pfam" id="PF00534"/>
    </source>
</evidence>
<dbReference type="CDD" id="cd03801">
    <property type="entry name" value="GT4_PimA-like"/>
    <property type="match status" value="1"/>
</dbReference>
<proteinExistence type="predicted"/>
<dbReference type="PANTHER" id="PTHR12526:SF635">
    <property type="entry name" value="GLYCOSYL TRANSFERASE GROUP 1"/>
    <property type="match status" value="1"/>
</dbReference>
<evidence type="ECO:0000313" key="5">
    <source>
        <dbReference type="EMBL" id="SFK69462.1"/>
    </source>
</evidence>
<dbReference type="AlphaFoldDB" id="A0A1I4BKR9"/>
<dbReference type="PANTHER" id="PTHR12526">
    <property type="entry name" value="GLYCOSYLTRANSFERASE"/>
    <property type="match status" value="1"/>
</dbReference>
<evidence type="ECO:0000313" key="6">
    <source>
        <dbReference type="Proteomes" id="UP000199152"/>
    </source>
</evidence>
<evidence type="ECO:0000256" key="1">
    <source>
        <dbReference type="ARBA" id="ARBA00022676"/>
    </source>
</evidence>
<reference evidence="5 6" key="1">
    <citation type="submission" date="2016-10" db="EMBL/GenBank/DDBJ databases">
        <authorList>
            <person name="de Groot N.N."/>
        </authorList>
    </citation>
    <scope>NUCLEOTIDE SEQUENCE [LARGE SCALE GENOMIC DNA]</scope>
    <source>
        <strain evidence="5 6">DSM 45317</strain>
    </source>
</reference>
<keyword evidence="2 5" id="KW-0808">Transferase</keyword>
<dbReference type="GO" id="GO:0016757">
    <property type="term" value="F:glycosyltransferase activity"/>
    <property type="evidence" value="ECO:0007669"/>
    <property type="project" value="UniProtKB-KW"/>
</dbReference>